<dbReference type="AlphaFoldDB" id="A0A926I6J3"/>
<dbReference type="InterPro" id="IPR008331">
    <property type="entry name" value="Ferritin_DPS_dom"/>
</dbReference>
<dbReference type="Pfam" id="PF00210">
    <property type="entry name" value="Ferritin"/>
    <property type="match status" value="1"/>
</dbReference>
<name>A0A926I6J3_9FIRM</name>
<sequence length="176" mass="19877">MKLEQAGKIPVAAPEPYPPIKVEGKNHHYAQLLGQDLASSWGEMSAIYEYLYQHWILSEPQAALQTVLFRIAQVEMHHLNILGQLIRLLGGDPKCQYSSGHNPVVWNGNMVNYNKGIRQILSYDIVSEQSAADSYLKQAQLIKDSSVSVMLRRMARDELVHRDIFSGFLKEIGVSK</sequence>
<organism evidence="2 3">
    <name type="scientific">Fumia xinanensis</name>
    <dbReference type="NCBI Taxonomy" id="2763659"/>
    <lineage>
        <taxon>Bacteria</taxon>
        <taxon>Bacillati</taxon>
        <taxon>Bacillota</taxon>
        <taxon>Clostridia</taxon>
        <taxon>Eubacteriales</taxon>
        <taxon>Oscillospiraceae</taxon>
        <taxon>Fumia</taxon>
    </lineage>
</organism>
<comment type="caution">
    <text evidence="2">The sequence shown here is derived from an EMBL/GenBank/DDBJ whole genome shotgun (WGS) entry which is preliminary data.</text>
</comment>
<evidence type="ECO:0000259" key="1">
    <source>
        <dbReference type="Pfam" id="PF00210"/>
    </source>
</evidence>
<protein>
    <submittedName>
        <fullName evidence="2">Manganese catalase family protein</fullName>
    </submittedName>
</protein>
<accession>A0A926I6J3</accession>
<evidence type="ECO:0000313" key="2">
    <source>
        <dbReference type="EMBL" id="MBC8559049.1"/>
    </source>
</evidence>
<dbReference type="Gene3D" id="1.20.1260.10">
    <property type="match status" value="2"/>
</dbReference>
<gene>
    <name evidence="2" type="ORF">H8710_03080</name>
</gene>
<dbReference type="CDD" id="cd07908">
    <property type="entry name" value="Mn_catalase_like"/>
    <property type="match status" value="1"/>
</dbReference>
<evidence type="ECO:0000313" key="3">
    <source>
        <dbReference type="Proteomes" id="UP000610760"/>
    </source>
</evidence>
<dbReference type="InterPro" id="IPR012347">
    <property type="entry name" value="Ferritin-like"/>
</dbReference>
<proteinExistence type="predicted"/>
<dbReference type="SUPFAM" id="SSF47240">
    <property type="entry name" value="Ferritin-like"/>
    <property type="match status" value="1"/>
</dbReference>
<keyword evidence="3" id="KW-1185">Reference proteome</keyword>
<dbReference type="InterPro" id="IPR009078">
    <property type="entry name" value="Ferritin-like_SF"/>
</dbReference>
<dbReference type="RefSeq" id="WP_249293942.1">
    <property type="nucleotide sequence ID" value="NZ_JACRSV010000001.1"/>
</dbReference>
<dbReference type="EMBL" id="JACRSV010000001">
    <property type="protein sequence ID" value="MBC8559049.1"/>
    <property type="molecule type" value="Genomic_DNA"/>
</dbReference>
<feature type="domain" description="Ferritin/DPS" evidence="1">
    <location>
        <begin position="43"/>
        <end position="172"/>
    </location>
</feature>
<reference evidence="2" key="1">
    <citation type="submission" date="2020-08" db="EMBL/GenBank/DDBJ databases">
        <title>Genome public.</title>
        <authorList>
            <person name="Liu C."/>
            <person name="Sun Q."/>
        </authorList>
    </citation>
    <scope>NUCLEOTIDE SEQUENCE</scope>
    <source>
        <strain evidence="2">NSJ-33</strain>
    </source>
</reference>
<dbReference type="Proteomes" id="UP000610760">
    <property type="component" value="Unassembled WGS sequence"/>
</dbReference>
<dbReference type="GO" id="GO:0008199">
    <property type="term" value="F:ferric iron binding"/>
    <property type="evidence" value="ECO:0007669"/>
    <property type="project" value="InterPro"/>
</dbReference>